<evidence type="ECO:0000256" key="5">
    <source>
        <dbReference type="SAM" id="SignalP"/>
    </source>
</evidence>
<evidence type="ECO:0000256" key="4">
    <source>
        <dbReference type="ARBA" id="ARBA00023326"/>
    </source>
</evidence>
<dbReference type="SUPFAM" id="SSF48208">
    <property type="entry name" value="Six-hairpin glycosidases"/>
    <property type="match status" value="1"/>
</dbReference>
<dbReference type="InterPro" id="IPR001701">
    <property type="entry name" value="Glyco_hydro_9"/>
</dbReference>
<comment type="caution">
    <text evidence="7">The sequence shown here is derived from an EMBL/GenBank/DDBJ whole genome shotgun (WGS) entry which is preliminary data.</text>
</comment>
<evidence type="ECO:0000313" key="8">
    <source>
        <dbReference type="Proteomes" id="UP000305675"/>
    </source>
</evidence>
<gene>
    <name evidence="7" type="ORF">FCL42_15075</name>
</gene>
<dbReference type="Gene3D" id="1.50.10.10">
    <property type="match status" value="1"/>
</dbReference>
<evidence type="ECO:0000256" key="3">
    <source>
        <dbReference type="ARBA" id="ARBA00023295"/>
    </source>
</evidence>
<dbReference type="InterPro" id="IPR012341">
    <property type="entry name" value="6hp_glycosidase-like_sf"/>
</dbReference>
<dbReference type="PANTHER" id="PTHR22298">
    <property type="entry name" value="ENDO-1,4-BETA-GLUCANASE"/>
    <property type="match status" value="1"/>
</dbReference>
<evidence type="ECO:0000259" key="6">
    <source>
        <dbReference type="Pfam" id="PF00759"/>
    </source>
</evidence>
<organism evidence="7 8">
    <name type="scientific">Ferrimonas aestuarii</name>
    <dbReference type="NCBI Taxonomy" id="2569539"/>
    <lineage>
        <taxon>Bacteria</taxon>
        <taxon>Pseudomonadati</taxon>
        <taxon>Pseudomonadota</taxon>
        <taxon>Gammaproteobacteria</taxon>
        <taxon>Alteromonadales</taxon>
        <taxon>Ferrimonadaceae</taxon>
        <taxon>Ferrimonas</taxon>
    </lineage>
</organism>
<keyword evidence="8" id="KW-1185">Reference proteome</keyword>
<protein>
    <submittedName>
        <fullName evidence="7">Glycosyl hydrolase family 5</fullName>
    </submittedName>
</protein>
<dbReference type="InterPro" id="IPR008928">
    <property type="entry name" value="6-hairpin_glycosidase_sf"/>
</dbReference>
<feature type="signal peptide" evidence="5">
    <location>
        <begin position="1"/>
        <end position="18"/>
    </location>
</feature>
<keyword evidence="5" id="KW-0732">Signal</keyword>
<evidence type="ECO:0000313" key="7">
    <source>
        <dbReference type="EMBL" id="TKB53003.1"/>
    </source>
</evidence>
<keyword evidence="3" id="KW-0326">Glycosidase</keyword>
<keyword evidence="2" id="KW-0119">Carbohydrate metabolism</keyword>
<dbReference type="EMBL" id="SWCJ01000013">
    <property type="protein sequence ID" value="TKB53003.1"/>
    <property type="molecule type" value="Genomic_DNA"/>
</dbReference>
<dbReference type="OrthoDB" id="9808897at2"/>
<name>A0A4U1BMR9_9GAMM</name>
<accession>A0A4U1BMR9</accession>
<dbReference type="GO" id="GO:0004553">
    <property type="term" value="F:hydrolase activity, hydrolyzing O-glycosyl compounds"/>
    <property type="evidence" value="ECO:0007669"/>
    <property type="project" value="InterPro"/>
</dbReference>
<proteinExistence type="predicted"/>
<dbReference type="AlphaFoldDB" id="A0A4U1BMR9"/>
<dbReference type="RefSeq" id="WP_136864257.1">
    <property type="nucleotide sequence ID" value="NZ_SWCJ01000013.1"/>
</dbReference>
<evidence type="ECO:0000256" key="2">
    <source>
        <dbReference type="ARBA" id="ARBA00023277"/>
    </source>
</evidence>
<evidence type="ECO:0000256" key="1">
    <source>
        <dbReference type="ARBA" id="ARBA00022801"/>
    </source>
</evidence>
<dbReference type="Pfam" id="PF00759">
    <property type="entry name" value="Glyco_hydro_9"/>
    <property type="match status" value="1"/>
</dbReference>
<keyword evidence="1 7" id="KW-0378">Hydrolase</keyword>
<keyword evidence="4" id="KW-0624">Polysaccharide degradation</keyword>
<dbReference type="GO" id="GO:0000272">
    <property type="term" value="P:polysaccharide catabolic process"/>
    <property type="evidence" value="ECO:0007669"/>
    <property type="project" value="UniProtKB-KW"/>
</dbReference>
<feature type="domain" description="Glycoside hydrolase family 9" evidence="6">
    <location>
        <begin position="99"/>
        <end position="524"/>
    </location>
</feature>
<sequence>MSRAFLLGLLLVSLWANAKPSILINHSGYLSQQDGSFYGDKDQRWQLRALGSSEVLAQLSTDEKGHGQLPKNLKPGWYQLSHGDTEVTLSVGLDGPLQTLKLLLNAYQYQHAGKALFDPVTGIRRPPAHLKPAVAAHQDSYTNKGQAWDASGGWYDAGDYGVYVATTAITAARLLEAANVLETSQLELAKQLRSEARVGLDWLLKMQRSDGAFYRKIGGANWPPLIPPHQDTQPRYLYGISTPDSAKAVAVLALASRVMDDTQAQSRYLRAAQLGWQYLNTQAQQKIDWHQGDDGGTGPYMFNQWDQQSSLTHDVDDRFWAAAELFLSHPSDSLQRFLETHLPEQIVLFEWKDPRALGVQHLLQSGQLPKLNERLRQLLLERCNTLREHALKNPYSVANSRFIWGSNKMVAEQGILLAQCQRLAPQQDYLSWAWRQWHYLAGLNPFGIAYITGLGSNSVQNLHHIWGRAVGFVPAGMMVGGPNQDSQANIAPKGLGMLSYVDDAKDYSVNEFAIDYNGAAIGLLAELISQQSPIQEKAAAN</sequence>
<feature type="chain" id="PRO_5020685721" evidence="5">
    <location>
        <begin position="19"/>
        <end position="541"/>
    </location>
</feature>
<reference evidence="7 8" key="1">
    <citation type="submission" date="2019-04" db="EMBL/GenBank/DDBJ databases">
        <authorList>
            <person name="Hwang J.C."/>
        </authorList>
    </citation>
    <scope>NUCLEOTIDE SEQUENCE [LARGE SCALE GENOMIC DNA]</scope>
    <source>
        <strain evidence="7 8">IMCC35002</strain>
    </source>
</reference>
<dbReference type="Proteomes" id="UP000305675">
    <property type="component" value="Unassembled WGS sequence"/>
</dbReference>